<keyword evidence="2" id="KW-1185">Reference proteome</keyword>
<evidence type="ECO:0000313" key="1">
    <source>
        <dbReference type="EMBL" id="TPV37175.1"/>
    </source>
</evidence>
<gene>
    <name evidence="1" type="ORF">FJW02_09660</name>
</gene>
<protein>
    <submittedName>
        <fullName evidence="1">Uncharacterized protein</fullName>
    </submittedName>
</protein>
<dbReference type="Proteomes" id="UP000315469">
    <property type="component" value="Unassembled WGS sequence"/>
</dbReference>
<comment type="caution">
    <text evidence="1">The sequence shown here is derived from an EMBL/GenBank/DDBJ whole genome shotgun (WGS) entry which is preliminary data.</text>
</comment>
<organism evidence="1 2">
    <name type="scientific">Pantoea eucalypti</name>
    <dbReference type="NCBI Taxonomy" id="470933"/>
    <lineage>
        <taxon>Bacteria</taxon>
        <taxon>Pseudomonadati</taxon>
        <taxon>Pseudomonadota</taxon>
        <taxon>Gammaproteobacteria</taxon>
        <taxon>Enterobacterales</taxon>
        <taxon>Erwiniaceae</taxon>
        <taxon>Pantoea</taxon>
    </lineage>
</organism>
<accession>A0ABY2ZK37</accession>
<proteinExistence type="predicted"/>
<reference evidence="1 2" key="1">
    <citation type="submission" date="2019-06" db="EMBL/GenBank/DDBJ databases">
        <title>Taxogenomics and systematics of the genus Pantoea.</title>
        <authorList>
            <person name="Tambong J.T."/>
        </authorList>
    </citation>
    <scope>NUCLEOTIDE SEQUENCE [LARGE SCALE GENOMIC DNA]</scope>
    <source>
        <strain evidence="1 2">LMG 24197</strain>
    </source>
</reference>
<dbReference type="EMBL" id="VHJB01000061">
    <property type="protein sequence ID" value="TPV37175.1"/>
    <property type="molecule type" value="Genomic_DNA"/>
</dbReference>
<sequence>MSSVLKLDFLDVISGNRRRSGFFVDMPLFEAMDKGITRDNLKNIGHIVKVLPNNEYKSGKSIQRENSDPIENYAFQLIDYLKFSNTYDEYKRIFFDSINEYNNKVYKVKYKESLERRNAIDNSFDFL</sequence>
<name>A0ABY2ZK37_9GAMM</name>
<evidence type="ECO:0000313" key="2">
    <source>
        <dbReference type="Proteomes" id="UP000315469"/>
    </source>
</evidence>